<accession>A0A926NJD5</accession>
<dbReference type="PANTHER" id="PTHR34988">
    <property type="entry name" value="PROTEIN, PUTATIVE-RELATED"/>
    <property type="match status" value="1"/>
</dbReference>
<gene>
    <name evidence="2" type="ORF">IC621_01720</name>
</gene>
<dbReference type="PANTHER" id="PTHR34988:SF1">
    <property type="entry name" value="DNA-BINDING PROTEIN"/>
    <property type="match status" value="1"/>
</dbReference>
<evidence type="ECO:0000313" key="3">
    <source>
        <dbReference type="Proteomes" id="UP000626844"/>
    </source>
</evidence>
<dbReference type="RefSeq" id="WP_191155132.1">
    <property type="nucleotide sequence ID" value="NZ_JACXAI010000002.1"/>
</dbReference>
<dbReference type="SUPFAM" id="SSF117856">
    <property type="entry name" value="AF0104/ALDC/Ptd012-like"/>
    <property type="match status" value="1"/>
</dbReference>
<dbReference type="PROSITE" id="PS51742">
    <property type="entry name" value="PPC"/>
    <property type="match status" value="1"/>
</dbReference>
<dbReference type="EMBL" id="JACXAI010000002">
    <property type="protein sequence ID" value="MBD1378936.1"/>
    <property type="molecule type" value="Genomic_DNA"/>
</dbReference>
<keyword evidence="3" id="KW-1185">Reference proteome</keyword>
<evidence type="ECO:0000259" key="1">
    <source>
        <dbReference type="PROSITE" id="PS51742"/>
    </source>
</evidence>
<dbReference type="Proteomes" id="UP000626844">
    <property type="component" value="Unassembled WGS sequence"/>
</dbReference>
<dbReference type="AlphaFoldDB" id="A0A926NJD5"/>
<name>A0A926NJD5_9BACI</name>
<comment type="caution">
    <text evidence="2">The sequence shown here is derived from an EMBL/GenBank/DDBJ whole genome shotgun (WGS) entry which is preliminary data.</text>
</comment>
<protein>
    <submittedName>
        <fullName evidence="2">DUF296 domain-containing protein</fullName>
    </submittedName>
</protein>
<dbReference type="InterPro" id="IPR005175">
    <property type="entry name" value="PPC_dom"/>
</dbReference>
<evidence type="ECO:0000313" key="2">
    <source>
        <dbReference type="EMBL" id="MBD1378936.1"/>
    </source>
</evidence>
<organism evidence="2 3">
    <name type="scientific">Metabacillus arenae</name>
    <dbReference type="NCBI Taxonomy" id="2771434"/>
    <lineage>
        <taxon>Bacteria</taxon>
        <taxon>Bacillati</taxon>
        <taxon>Bacillota</taxon>
        <taxon>Bacilli</taxon>
        <taxon>Bacillales</taxon>
        <taxon>Bacillaceae</taxon>
        <taxon>Metabacillus</taxon>
    </lineage>
</organism>
<proteinExistence type="predicted"/>
<sequence length="161" mass="17718">MISEKVQNHSIYDEKNGIIFGALTEGSDIMEGIMKEYKKYDVHSGVVTCIGSLSQAGYVYLIKDENGKLTYSDLIIENGPIELVKGSGFLCKNEDGMTDFHLHALFGDDQGNIFGGHIFPGNNPTLITVEFTIQVGKGIEAVRTFKQQLGFQTITFKKGDS</sequence>
<feature type="domain" description="PPC" evidence="1">
    <location>
        <begin position="13"/>
        <end position="157"/>
    </location>
</feature>
<dbReference type="Pfam" id="PF03479">
    <property type="entry name" value="PCC"/>
    <property type="match status" value="1"/>
</dbReference>
<reference evidence="2" key="1">
    <citation type="submission" date="2020-09" db="EMBL/GenBank/DDBJ databases">
        <title>A novel bacterium of genus Bacillus, isolated from South China Sea.</title>
        <authorList>
            <person name="Huang H."/>
            <person name="Mo K."/>
            <person name="Hu Y."/>
        </authorList>
    </citation>
    <scope>NUCLEOTIDE SEQUENCE</scope>
    <source>
        <strain evidence="2">IB182487</strain>
    </source>
</reference>
<dbReference type="Gene3D" id="3.30.1330.80">
    <property type="entry name" value="Hypothetical protein, similar to alpha- acetolactate decarboxylase, domain 2"/>
    <property type="match status" value="1"/>
</dbReference>
<dbReference type="CDD" id="cd11378">
    <property type="entry name" value="DUF296"/>
    <property type="match status" value="1"/>
</dbReference>